<accession>A0AAQ3WS29</accession>
<evidence type="ECO:0000256" key="7">
    <source>
        <dbReference type="PROSITE-ProRule" id="PRU00283"/>
    </source>
</evidence>
<dbReference type="GO" id="GO:0008017">
    <property type="term" value="F:microtubule binding"/>
    <property type="evidence" value="ECO:0007669"/>
    <property type="project" value="InterPro"/>
</dbReference>
<dbReference type="InterPro" id="IPR027417">
    <property type="entry name" value="P-loop_NTPase"/>
</dbReference>
<dbReference type="InterPro" id="IPR001752">
    <property type="entry name" value="Kinesin_motor_dom"/>
</dbReference>
<feature type="compositionally biased region" description="Basic and acidic residues" evidence="9">
    <location>
        <begin position="747"/>
        <end position="757"/>
    </location>
</feature>
<evidence type="ECO:0000256" key="9">
    <source>
        <dbReference type="SAM" id="MobiDB-lite"/>
    </source>
</evidence>
<evidence type="ECO:0000256" key="8">
    <source>
        <dbReference type="SAM" id="Coils"/>
    </source>
</evidence>
<keyword evidence="6 7" id="KW-0505">Motor protein</keyword>
<dbReference type="PROSITE" id="PS50067">
    <property type="entry name" value="KINESIN_MOTOR_2"/>
    <property type="match status" value="1"/>
</dbReference>
<keyword evidence="12" id="KW-1185">Reference proteome</keyword>
<evidence type="ECO:0000256" key="1">
    <source>
        <dbReference type="ARBA" id="ARBA00010899"/>
    </source>
</evidence>
<organism evidence="11 12">
    <name type="scientific">Paspalum notatum var. saurae</name>
    <dbReference type="NCBI Taxonomy" id="547442"/>
    <lineage>
        <taxon>Eukaryota</taxon>
        <taxon>Viridiplantae</taxon>
        <taxon>Streptophyta</taxon>
        <taxon>Embryophyta</taxon>
        <taxon>Tracheophyta</taxon>
        <taxon>Spermatophyta</taxon>
        <taxon>Magnoliopsida</taxon>
        <taxon>Liliopsida</taxon>
        <taxon>Poales</taxon>
        <taxon>Poaceae</taxon>
        <taxon>PACMAD clade</taxon>
        <taxon>Panicoideae</taxon>
        <taxon>Andropogonodae</taxon>
        <taxon>Paspaleae</taxon>
        <taxon>Paspalinae</taxon>
        <taxon>Paspalum</taxon>
    </lineage>
</organism>
<dbReference type="InterPro" id="IPR036961">
    <property type="entry name" value="Kinesin_motor_dom_sf"/>
</dbReference>
<evidence type="ECO:0000256" key="2">
    <source>
        <dbReference type="ARBA" id="ARBA00022701"/>
    </source>
</evidence>
<dbReference type="SUPFAM" id="SSF52540">
    <property type="entry name" value="P-loop containing nucleoside triphosphate hydrolases"/>
    <property type="match status" value="1"/>
</dbReference>
<evidence type="ECO:0000256" key="6">
    <source>
        <dbReference type="ARBA" id="ARBA00023175"/>
    </source>
</evidence>
<feature type="coiled-coil region" evidence="8">
    <location>
        <begin position="490"/>
        <end position="531"/>
    </location>
</feature>
<dbReference type="GO" id="GO:0007018">
    <property type="term" value="P:microtubule-based movement"/>
    <property type="evidence" value="ECO:0007669"/>
    <property type="project" value="InterPro"/>
</dbReference>
<dbReference type="SMART" id="SM00129">
    <property type="entry name" value="KISc"/>
    <property type="match status" value="1"/>
</dbReference>
<dbReference type="AlphaFoldDB" id="A0AAQ3WS29"/>
<evidence type="ECO:0000313" key="12">
    <source>
        <dbReference type="Proteomes" id="UP001341281"/>
    </source>
</evidence>
<dbReference type="InterPro" id="IPR027640">
    <property type="entry name" value="Kinesin-like_fam"/>
</dbReference>
<feature type="region of interest" description="Disordered" evidence="9">
    <location>
        <begin position="559"/>
        <end position="587"/>
    </location>
</feature>
<keyword evidence="5 8" id="KW-0175">Coiled coil</keyword>
<protein>
    <recommendedName>
        <fullName evidence="10">Kinesin motor domain-containing protein</fullName>
    </recommendedName>
</protein>
<keyword evidence="2" id="KW-0493">Microtubule</keyword>
<dbReference type="GO" id="GO:0005874">
    <property type="term" value="C:microtubule"/>
    <property type="evidence" value="ECO:0007669"/>
    <property type="project" value="UniProtKB-KW"/>
</dbReference>
<evidence type="ECO:0000256" key="3">
    <source>
        <dbReference type="ARBA" id="ARBA00022741"/>
    </source>
</evidence>
<dbReference type="FunFam" id="3.40.850.10:FF:000074">
    <property type="entry name" value="p-loop containing nucleoside triphosphate hydrolase superfamily protein"/>
    <property type="match status" value="1"/>
</dbReference>
<dbReference type="GO" id="GO:0003777">
    <property type="term" value="F:microtubule motor activity"/>
    <property type="evidence" value="ECO:0007669"/>
    <property type="project" value="InterPro"/>
</dbReference>
<name>A0AAQ3WS29_PASNO</name>
<feature type="compositionally biased region" description="Basic and acidic residues" evidence="9">
    <location>
        <begin position="821"/>
        <end position="836"/>
    </location>
</feature>
<gene>
    <name evidence="11" type="ORF">U9M48_020286</name>
</gene>
<evidence type="ECO:0000256" key="5">
    <source>
        <dbReference type="ARBA" id="ARBA00023054"/>
    </source>
</evidence>
<keyword evidence="3 7" id="KW-0547">Nucleotide-binding</keyword>
<dbReference type="PRINTS" id="PR00380">
    <property type="entry name" value="KINESINHEAVY"/>
</dbReference>
<dbReference type="Pfam" id="PF00225">
    <property type="entry name" value="Kinesin"/>
    <property type="match status" value="1"/>
</dbReference>
<dbReference type="Proteomes" id="UP001341281">
    <property type="component" value="Chromosome 04"/>
</dbReference>
<feature type="domain" description="Kinesin motor" evidence="10">
    <location>
        <begin position="164"/>
        <end position="486"/>
    </location>
</feature>
<proteinExistence type="inferred from homology"/>
<evidence type="ECO:0000259" key="10">
    <source>
        <dbReference type="PROSITE" id="PS50067"/>
    </source>
</evidence>
<sequence length="891" mass="101091">MSTRCSKLRPAQTVQFDLCLTSSLTLQFHSKMRRNHHHIRKQDQKDRAAILFMVPACVILNMDGKSGETMQSLPDTLSSLMGFNKYLTPNWIESVSHIIKELSPTKSNTKAMVRPAQNIGRDDTESDTKVAKIQEELVSLNDQLKQITLQRRQSLNNYLDLKGNIRVFCRVRPFHHEEGYQSRNMFTLDESNVFLKVAETKIKQYKFDKVFNQCSTQGDVFAEVEPLIKSALDGYNVCIFAYGQTGSGKTYTMEGKPTDIGVIPRGIQALFDRASESNRRFLFTFSMLEIYMGNLRDLLVSGSKTNGLKTVPSLSIKTDPDGGIEIENLVAITVNSFQEVKRLYEVGARLRSTASTMANSTSSRSHCLIRISLTSFDAPERKKARNKVWMIDLGGSERLVKTKATGKRLKEGKAINLSLSALGDVIDALQTKKFHVPYRNSKLTQVLRDSIGCESKTLMLVHIRPNEDDLCETICTLGFATRVRSIRLENEAQQEVKARKEHLLMELEQEIGDLEQECECITRKIKKLEETVEHLKGPKPSVETNFIISIPTSEELKTGMSKNTRNSKNQRDVPSRLPRFMKPTASSQQRIGLNKHIPVSNRTKPPMPPKRRPSSVYAESVRLLVNAATWQSECSSECSISMTSDMNWIPSIQDGTECSQDTSEYETKQVIFSEHEKLLQGQVISFAESGNMQDKTEEMDTIDIDSWINEQIIESTGICHSKRVLDITEATDYEPSYSSTVSPIQKEWTDGSKQAQDENRDLNLCPHTQNVEDIKQTKDFNQFKSTELCTPSKEFCSNDKTKEHKNRLAYHRSCRRSLQEDLDHCKPDQPDKEPKADPNTQPEIKFHDNKHHIGKLTKLIRALQMAWIGALLGLGTMSLGLEQDFFQSLTF</sequence>
<dbReference type="Gene3D" id="3.40.850.10">
    <property type="entry name" value="Kinesin motor domain"/>
    <property type="match status" value="1"/>
</dbReference>
<dbReference type="EMBL" id="CP144748">
    <property type="protein sequence ID" value="WVZ71740.1"/>
    <property type="molecule type" value="Genomic_DNA"/>
</dbReference>
<dbReference type="PANTHER" id="PTHR47972:SF23">
    <property type="entry name" value="KINESIN MOTOR DOMAIN-CONTAINING PROTEIN"/>
    <property type="match status" value="1"/>
</dbReference>
<feature type="binding site" evidence="7">
    <location>
        <begin position="243"/>
        <end position="250"/>
    </location>
    <ligand>
        <name>ATP</name>
        <dbReference type="ChEBI" id="CHEBI:30616"/>
    </ligand>
</feature>
<feature type="region of interest" description="Disordered" evidence="9">
    <location>
        <begin position="821"/>
        <end position="845"/>
    </location>
</feature>
<reference evidence="11 12" key="1">
    <citation type="submission" date="2024-02" db="EMBL/GenBank/DDBJ databases">
        <title>High-quality chromosome-scale genome assembly of Pensacola bahiagrass (Paspalum notatum Flugge var. saurae).</title>
        <authorList>
            <person name="Vega J.M."/>
            <person name="Podio M."/>
            <person name="Orjuela J."/>
            <person name="Siena L.A."/>
            <person name="Pessino S.C."/>
            <person name="Combes M.C."/>
            <person name="Mariac C."/>
            <person name="Albertini E."/>
            <person name="Pupilli F."/>
            <person name="Ortiz J.P.A."/>
            <person name="Leblanc O."/>
        </authorList>
    </citation>
    <scope>NUCLEOTIDE SEQUENCE [LARGE SCALE GENOMIC DNA]</scope>
    <source>
        <strain evidence="11">R1</strain>
        <tissue evidence="11">Leaf</tissue>
    </source>
</reference>
<dbReference type="GO" id="GO:0005524">
    <property type="term" value="F:ATP binding"/>
    <property type="evidence" value="ECO:0007669"/>
    <property type="project" value="UniProtKB-UniRule"/>
</dbReference>
<dbReference type="PANTHER" id="PTHR47972">
    <property type="entry name" value="KINESIN-LIKE PROTEIN KLP-3"/>
    <property type="match status" value="1"/>
</dbReference>
<evidence type="ECO:0000313" key="11">
    <source>
        <dbReference type="EMBL" id="WVZ71740.1"/>
    </source>
</evidence>
<keyword evidence="4 7" id="KW-0067">ATP-binding</keyword>
<feature type="region of interest" description="Disordered" evidence="9">
    <location>
        <begin position="735"/>
        <end position="757"/>
    </location>
</feature>
<evidence type="ECO:0000256" key="4">
    <source>
        <dbReference type="ARBA" id="ARBA00022840"/>
    </source>
</evidence>
<comment type="similarity">
    <text evidence="1">Belongs to the TRAFAC class myosin-kinesin ATPase superfamily. Kinesin family. KIN-14 subfamily.</text>
</comment>